<reference evidence="1 2" key="1">
    <citation type="journal article" date="2008" name="Proc. Natl. Acad. Sci. U.S.A.">
        <title>Niche adaptation and genome expansion in the chlorophyll d-producing cyanobacterium Acaryochloris marina.</title>
        <authorList>
            <person name="Swingley W.D."/>
            <person name="Chen M."/>
            <person name="Cheung P.C."/>
            <person name="Conrad A.L."/>
            <person name="Dejesa L.C."/>
            <person name="Hao J."/>
            <person name="Honchak B.M."/>
            <person name="Karbach L.E."/>
            <person name="Kurdoglu A."/>
            <person name="Lahiri S."/>
            <person name="Mastrian S.D."/>
            <person name="Miyashita H."/>
            <person name="Page L."/>
            <person name="Ramakrishna P."/>
            <person name="Satoh S."/>
            <person name="Sattley W.M."/>
            <person name="Shimada Y."/>
            <person name="Taylor H.L."/>
            <person name="Tomo T."/>
            <person name="Tsuchiya T."/>
            <person name="Wang Z.T."/>
            <person name="Raymond J."/>
            <person name="Mimuro M."/>
            <person name="Blankenship R.E."/>
            <person name="Touchman J.W."/>
        </authorList>
    </citation>
    <scope>NUCLEOTIDE SEQUENCE [LARGE SCALE GENOMIC DNA]</scope>
    <source>
        <strain evidence="2">MBIC 11017</strain>
    </source>
</reference>
<organism evidence="1 2">
    <name type="scientific">Acaryochloris marina (strain MBIC 11017)</name>
    <dbReference type="NCBI Taxonomy" id="329726"/>
    <lineage>
        <taxon>Bacteria</taxon>
        <taxon>Bacillati</taxon>
        <taxon>Cyanobacteriota</taxon>
        <taxon>Cyanophyceae</taxon>
        <taxon>Acaryochloridales</taxon>
        <taxon>Acaryochloridaceae</taxon>
        <taxon>Acaryochloris</taxon>
    </lineage>
</organism>
<protein>
    <submittedName>
        <fullName evidence="1">Uncharacterized protein</fullName>
    </submittedName>
</protein>
<evidence type="ECO:0000313" key="1">
    <source>
        <dbReference type="EMBL" id="ABW25332.1"/>
    </source>
</evidence>
<evidence type="ECO:0000313" key="2">
    <source>
        <dbReference type="Proteomes" id="UP000000268"/>
    </source>
</evidence>
<gene>
    <name evidence="1" type="ordered locus">AM1_0246</name>
</gene>
<dbReference type="STRING" id="329726.AM1_0246"/>
<proteinExistence type="predicted"/>
<accession>B0C8U2</accession>
<dbReference type="KEGG" id="amr:AM1_0246"/>
<dbReference type="EMBL" id="CP000828">
    <property type="protein sequence ID" value="ABW25332.1"/>
    <property type="molecule type" value="Genomic_DNA"/>
</dbReference>
<keyword evidence="2" id="KW-1185">Reference proteome</keyword>
<sequence>MFLYLENLPLAKVIYLHLKKLWVNLWVVLEERLVVSPHFYGY</sequence>
<dbReference type="AlphaFoldDB" id="B0C8U2"/>
<dbReference type="HOGENOM" id="CLU_3245577_0_0_3"/>
<name>B0C8U2_ACAM1</name>
<dbReference type="Proteomes" id="UP000000268">
    <property type="component" value="Chromosome"/>
</dbReference>